<dbReference type="Proteomes" id="UP000235701">
    <property type="component" value="Unassembled WGS sequence"/>
</dbReference>
<organism evidence="1 2">
    <name type="scientific">Aerococcus viridans</name>
    <dbReference type="NCBI Taxonomy" id="1377"/>
    <lineage>
        <taxon>Bacteria</taxon>
        <taxon>Bacillati</taxon>
        <taxon>Bacillota</taxon>
        <taxon>Bacilli</taxon>
        <taxon>Lactobacillales</taxon>
        <taxon>Aerococcaceae</taxon>
        <taxon>Aerococcus</taxon>
    </lineage>
</organism>
<keyword evidence="2" id="KW-1185">Reference proteome</keyword>
<protein>
    <recommendedName>
        <fullName evidence="3">LITAF domain-containing protein</fullName>
    </recommendedName>
</protein>
<comment type="caution">
    <text evidence="1">The sequence shown here is derived from an EMBL/GenBank/DDBJ whole genome shotgun (WGS) entry which is preliminary data.</text>
</comment>
<name>A0A2N6UG53_9LACT</name>
<evidence type="ECO:0008006" key="3">
    <source>
        <dbReference type="Google" id="ProtNLM"/>
    </source>
</evidence>
<gene>
    <name evidence="1" type="ORF">CJ191_01360</name>
</gene>
<proteinExistence type="predicted"/>
<evidence type="ECO:0000313" key="1">
    <source>
        <dbReference type="EMBL" id="PMC80543.1"/>
    </source>
</evidence>
<dbReference type="EMBL" id="PNHQ01000002">
    <property type="protein sequence ID" value="PMC80543.1"/>
    <property type="molecule type" value="Genomic_DNA"/>
</dbReference>
<evidence type="ECO:0000313" key="2">
    <source>
        <dbReference type="Proteomes" id="UP000235701"/>
    </source>
</evidence>
<dbReference type="AlphaFoldDB" id="A0A2N6UG53"/>
<reference evidence="1 2" key="1">
    <citation type="submission" date="2017-09" db="EMBL/GenBank/DDBJ databases">
        <title>Bacterial strain isolated from the female urinary microbiota.</title>
        <authorList>
            <person name="Thomas-White K."/>
            <person name="Kumar N."/>
            <person name="Forster S."/>
            <person name="Putonti C."/>
            <person name="Lawley T."/>
            <person name="Wolfe A.J."/>
        </authorList>
    </citation>
    <scope>NUCLEOTIDE SEQUENCE [LARGE SCALE GENOMIC DNA]</scope>
    <source>
        <strain evidence="1 2">UMB0240</strain>
    </source>
</reference>
<accession>A0A2N6UG53</accession>
<sequence>MNDASLRATGVVSKVKCPVCKSNNVTFMQNDRKSFSVGKAVGGAILTGGIGTIAGFAGKKGKNQYHCNNCGRNFKSKK</sequence>